<protein>
    <submittedName>
        <fullName evidence="2">B12-binding domain-containing protein</fullName>
    </submittedName>
</protein>
<accession>A0ABV7SUE9</accession>
<dbReference type="InterPro" id="IPR036724">
    <property type="entry name" value="Cobalamin-bd_sf"/>
</dbReference>
<feature type="domain" description="B12-binding" evidence="1">
    <location>
        <begin position="164"/>
        <end position="292"/>
    </location>
</feature>
<gene>
    <name evidence="2" type="ORF">ACFONA_10265</name>
</gene>
<dbReference type="InterPro" id="IPR006158">
    <property type="entry name" value="Cobalamin-bd"/>
</dbReference>
<dbReference type="Proteomes" id="UP001595713">
    <property type="component" value="Unassembled WGS sequence"/>
</dbReference>
<dbReference type="Pfam" id="PF02310">
    <property type="entry name" value="B12-binding"/>
    <property type="match status" value="1"/>
</dbReference>
<dbReference type="Gene3D" id="3.40.50.280">
    <property type="entry name" value="Cobalamin-binding domain"/>
    <property type="match status" value="1"/>
</dbReference>
<organism evidence="2 3">
    <name type="scientific">Sphingomonas hylomeconis</name>
    <dbReference type="NCBI Taxonomy" id="1395958"/>
    <lineage>
        <taxon>Bacteria</taxon>
        <taxon>Pseudomonadati</taxon>
        <taxon>Pseudomonadota</taxon>
        <taxon>Alphaproteobacteria</taxon>
        <taxon>Sphingomonadales</taxon>
        <taxon>Sphingomonadaceae</taxon>
        <taxon>Sphingomonas</taxon>
    </lineage>
</organism>
<proteinExistence type="predicted"/>
<comment type="caution">
    <text evidence="2">The sequence shown here is derived from an EMBL/GenBank/DDBJ whole genome shotgun (WGS) entry which is preliminary data.</text>
</comment>
<dbReference type="EMBL" id="JBHRXP010000004">
    <property type="protein sequence ID" value="MFC3580547.1"/>
    <property type="molecule type" value="Genomic_DNA"/>
</dbReference>
<evidence type="ECO:0000313" key="2">
    <source>
        <dbReference type="EMBL" id="MFC3580547.1"/>
    </source>
</evidence>
<reference evidence="3" key="1">
    <citation type="journal article" date="2019" name="Int. J. Syst. Evol. Microbiol.">
        <title>The Global Catalogue of Microorganisms (GCM) 10K type strain sequencing project: providing services to taxonomists for standard genome sequencing and annotation.</title>
        <authorList>
            <consortium name="The Broad Institute Genomics Platform"/>
            <consortium name="The Broad Institute Genome Sequencing Center for Infectious Disease"/>
            <person name="Wu L."/>
            <person name="Ma J."/>
        </authorList>
    </citation>
    <scope>NUCLEOTIDE SEQUENCE [LARGE SCALE GENOMIC DNA]</scope>
    <source>
        <strain evidence="3">KCTC 42739</strain>
    </source>
</reference>
<dbReference type="RefSeq" id="WP_261294877.1">
    <property type="nucleotide sequence ID" value="NZ_JANQBK010000011.1"/>
</dbReference>
<sequence>MASMTQIERGGRDLAGDPCVAKFGISSEELSAFRGRLERNYAQSLSTLIESEIIPRLMAVHAGDTRTPVFADAQTIHAAEIDAFAPLVMQIDADALLTHIEAILDRGVAVETVMVDLLAPTARLLGEYWEQDRCDFVDVTMGLWRLQEVVHEIAGRAPSAQAGRHRALFASMPGDQHSFGIVVIDEVFRLGGWLTDRIAEAPIPELLGRVAQQRYDMIGLTISCDYHIADLASIIAALRNVSRNSQVCIMVGGRIFSANPDLADQVGADGTARDAKLALKVAGELVREREWEATACN</sequence>
<name>A0ABV7SUE9_9SPHN</name>
<keyword evidence="3" id="KW-1185">Reference proteome</keyword>
<evidence type="ECO:0000259" key="1">
    <source>
        <dbReference type="PROSITE" id="PS51332"/>
    </source>
</evidence>
<dbReference type="PROSITE" id="PS51332">
    <property type="entry name" value="B12_BINDING"/>
    <property type="match status" value="1"/>
</dbReference>
<dbReference type="SUPFAM" id="SSF52242">
    <property type="entry name" value="Cobalamin (vitamin B12)-binding domain"/>
    <property type="match status" value="1"/>
</dbReference>
<evidence type="ECO:0000313" key="3">
    <source>
        <dbReference type="Proteomes" id="UP001595713"/>
    </source>
</evidence>